<dbReference type="SUPFAM" id="SSF52540">
    <property type="entry name" value="P-loop containing nucleoside triphosphate hydrolases"/>
    <property type="match status" value="1"/>
</dbReference>
<dbReference type="Proteomes" id="UP001500571">
    <property type="component" value="Unassembled WGS sequence"/>
</dbReference>
<dbReference type="Pfam" id="PF03704">
    <property type="entry name" value="BTAD"/>
    <property type="match status" value="1"/>
</dbReference>
<gene>
    <name evidence="4" type="ORF">GCM10009798_40300</name>
</gene>
<dbReference type="Pfam" id="PF13191">
    <property type="entry name" value="AAA_16"/>
    <property type="match status" value="1"/>
</dbReference>
<dbReference type="SUPFAM" id="SSF48452">
    <property type="entry name" value="TPR-like"/>
    <property type="match status" value="1"/>
</dbReference>
<organism evidence="4 5">
    <name type="scientific">Nocardioides panacihumi</name>
    <dbReference type="NCBI Taxonomy" id="400774"/>
    <lineage>
        <taxon>Bacteria</taxon>
        <taxon>Bacillati</taxon>
        <taxon>Actinomycetota</taxon>
        <taxon>Actinomycetes</taxon>
        <taxon>Propionibacteriales</taxon>
        <taxon>Nocardioidaceae</taxon>
        <taxon>Nocardioides</taxon>
    </lineage>
</organism>
<dbReference type="InterPro" id="IPR016032">
    <property type="entry name" value="Sig_transdc_resp-reg_C-effctor"/>
</dbReference>
<dbReference type="InterPro" id="IPR051677">
    <property type="entry name" value="AfsR-DnrI-RedD_regulator"/>
</dbReference>
<accession>A0ABP5D758</accession>
<dbReference type="InterPro" id="IPR027417">
    <property type="entry name" value="P-loop_NTPase"/>
</dbReference>
<proteinExistence type="predicted"/>
<dbReference type="PANTHER" id="PTHR35807:SF1">
    <property type="entry name" value="TRANSCRIPTIONAL REGULATOR REDD"/>
    <property type="match status" value="1"/>
</dbReference>
<comment type="caution">
    <text evidence="4">The sequence shown here is derived from an EMBL/GenBank/DDBJ whole genome shotgun (WGS) entry which is preliminary data.</text>
</comment>
<dbReference type="Gene3D" id="1.25.40.10">
    <property type="entry name" value="Tetratricopeptide repeat domain"/>
    <property type="match status" value="1"/>
</dbReference>
<dbReference type="InterPro" id="IPR041664">
    <property type="entry name" value="AAA_16"/>
</dbReference>
<sequence length="660" mass="69973">MTSMVSATRPALRLQLVGPLRLLSMETAEPVPIPKGRATTLFVVLAVHRGQLVGLDDIVAALWPSGGTTNAPQIVASLVSRLRRPLGSSLEHLDGGYRLDTRGWEVDVDDAERLVRSAERDLAAAEPGLSHAAARRAIELLGVGRPLEAHRSLTVVDDLDPVIDALLRRARGVAWASALALGDAESARREAAEATAADPLDEEAQRALMQALCDLGERNAALHTYSRLQRILRQDLGADPDPQTQSLHLRILRGEGGRASDRGTRPDRCGRRFEAVASSAGTQVVGRDDVLAEFADAWRSVVRGESAVLTLLGGAGCGKSEALRAGANHVTATGGVVLDAHCSRYERVTMMQPLVAAIRRFCAGEHPDRVRDLARGLEPALVELIPALADVLSPAVAPHPAPSYGHAVEAVQVFLLNVARRQPLMIAVDDAHVADDGTITVLHRLRASNAPRMLLAVTAQDGDADALSAALGATSRRLFLKPLTAHDVAELARRWRVPAAAGEVYALTGGVPGLVVETLRAVAGGADPDHLVPPLPILRDAALEHLRAAGDAAVRLLALVAVFGRRFRFEDLVRLGFPLPDAVAATQRALRLGLLLVDGDALVFASGLVHAAALASVPEPIRRNVERCLPVAVDRSAPSAVVDLRRGRGRSPIDGLDPAS</sequence>
<keyword evidence="1" id="KW-0805">Transcription regulation</keyword>
<dbReference type="SUPFAM" id="SSF46894">
    <property type="entry name" value="C-terminal effector domain of the bipartite response regulators"/>
    <property type="match status" value="1"/>
</dbReference>
<feature type="domain" description="Bacterial transcriptional activator" evidence="3">
    <location>
        <begin position="106"/>
        <end position="252"/>
    </location>
</feature>
<evidence type="ECO:0000256" key="2">
    <source>
        <dbReference type="ARBA" id="ARBA00023163"/>
    </source>
</evidence>
<reference evidence="5" key="1">
    <citation type="journal article" date="2019" name="Int. J. Syst. Evol. Microbiol.">
        <title>The Global Catalogue of Microorganisms (GCM) 10K type strain sequencing project: providing services to taxonomists for standard genome sequencing and annotation.</title>
        <authorList>
            <consortium name="The Broad Institute Genomics Platform"/>
            <consortium name="The Broad Institute Genome Sequencing Center for Infectious Disease"/>
            <person name="Wu L."/>
            <person name="Ma J."/>
        </authorList>
    </citation>
    <scope>NUCLEOTIDE SEQUENCE [LARGE SCALE GENOMIC DNA]</scope>
    <source>
        <strain evidence="5">JCM 15309</strain>
    </source>
</reference>
<keyword evidence="2" id="KW-0804">Transcription</keyword>
<name>A0ABP5D758_9ACTN</name>
<dbReference type="PANTHER" id="PTHR35807">
    <property type="entry name" value="TRANSCRIPTIONAL REGULATOR REDD-RELATED"/>
    <property type="match status" value="1"/>
</dbReference>
<evidence type="ECO:0000313" key="5">
    <source>
        <dbReference type="Proteomes" id="UP001500571"/>
    </source>
</evidence>
<dbReference type="InterPro" id="IPR011990">
    <property type="entry name" value="TPR-like_helical_dom_sf"/>
</dbReference>
<evidence type="ECO:0000259" key="3">
    <source>
        <dbReference type="SMART" id="SM01043"/>
    </source>
</evidence>
<evidence type="ECO:0000313" key="4">
    <source>
        <dbReference type="EMBL" id="GAA1974995.1"/>
    </source>
</evidence>
<dbReference type="Gene3D" id="1.10.10.10">
    <property type="entry name" value="Winged helix-like DNA-binding domain superfamily/Winged helix DNA-binding domain"/>
    <property type="match status" value="1"/>
</dbReference>
<dbReference type="EMBL" id="BAAAPB010000005">
    <property type="protein sequence ID" value="GAA1974995.1"/>
    <property type="molecule type" value="Genomic_DNA"/>
</dbReference>
<dbReference type="SMART" id="SM01043">
    <property type="entry name" value="BTAD"/>
    <property type="match status" value="1"/>
</dbReference>
<dbReference type="InterPro" id="IPR005158">
    <property type="entry name" value="BTAD"/>
</dbReference>
<evidence type="ECO:0000256" key="1">
    <source>
        <dbReference type="ARBA" id="ARBA00023015"/>
    </source>
</evidence>
<dbReference type="InterPro" id="IPR036388">
    <property type="entry name" value="WH-like_DNA-bd_sf"/>
</dbReference>
<keyword evidence="5" id="KW-1185">Reference proteome</keyword>
<protein>
    <recommendedName>
        <fullName evidence="3">Bacterial transcriptional activator domain-containing protein</fullName>
    </recommendedName>
</protein>